<protein>
    <recommendedName>
        <fullName evidence="1">Dynein regulatory complex subunit 7 C-terminal domain-containing protein</fullName>
    </recommendedName>
</protein>
<dbReference type="GeneID" id="25376785"/>
<dbReference type="Proteomes" id="UP000030744">
    <property type="component" value="Unassembled WGS sequence"/>
</dbReference>
<name>U6KCW3_9EIME</name>
<reference evidence="2" key="1">
    <citation type="submission" date="2013-10" db="EMBL/GenBank/DDBJ databases">
        <title>Genomic analysis of the causative agents of coccidiosis in chickens.</title>
        <authorList>
            <person name="Reid A.J."/>
            <person name="Blake D."/>
            <person name="Billington K."/>
            <person name="Browne H."/>
            <person name="Dunn M."/>
            <person name="Hung S."/>
            <person name="Kawahara F."/>
            <person name="Miranda-Saavedra D."/>
            <person name="Mourier T."/>
            <person name="Nagra H."/>
            <person name="Otto T.D."/>
            <person name="Rawlings N."/>
            <person name="Sanchez A."/>
            <person name="Sanders M."/>
            <person name="Subramaniam C."/>
            <person name="Tay Y."/>
            <person name="Dear P."/>
            <person name="Doerig C."/>
            <person name="Gruber A."/>
            <person name="Parkinson J."/>
            <person name="Shirley M."/>
            <person name="Wan K.L."/>
            <person name="Berriman M."/>
            <person name="Tomley F."/>
            <person name="Pain A."/>
        </authorList>
    </citation>
    <scope>NUCLEOTIDE SEQUENCE [LARGE SCALE GENOMIC DNA]</scope>
    <source>
        <strain evidence="2">Houghton</strain>
    </source>
</reference>
<organism evidence="2 3">
    <name type="scientific">Eimeria mitis</name>
    <dbReference type="NCBI Taxonomy" id="44415"/>
    <lineage>
        <taxon>Eukaryota</taxon>
        <taxon>Sar</taxon>
        <taxon>Alveolata</taxon>
        <taxon>Apicomplexa</taxon>
        <taxon>Conoidasida</taxon>
        <taxon>Coccidia</taxon>
        <taxon>Eucoccidiorida</taxon>
        <taxon>Eimeriorina</taxon>
        <taxon>Eimeriidae</taxon>
        <taxon>Eimeria</taxon>
    </lineage>
</organism>
<dbReference type="OrthoDB" id="10262874at2759"/>
<dbReference type="InterPro" id="IPR056292">
    <property type="entry name" value="DRC7_C"/>
</dbReference>
<keyword evidence="3" id="KW-1185">Reference proteome</keyword>
<gene>
    <name evidence="2" type="ORF">EMH_0018630</name>
</gene>
<evidence type="ECO:0000259" key="1">
    <source>
        <dbReference type="Pfam" id="PF24671"/>
    </source>
</evidence>
<dbReference type="RefSeq" id="XP_013356640.1">
    <property type="nucleotide sequence ID" value="XM_013501186.1"/>
</dbReference>
<dbReference type="EMBL" id="HG686071">
    <property type="protein sequence ID" value="CDJ34077.1"/>
    <property type="molecule type" value="Genomic_DNA"/>
</dbReference>
<evidence type="ECO:0000313" key="2">
    <source>
        <dbReference type="EMBL" id="CDJ34077.1"/>
    </source>
</evidence>
<dbReference type="VEuPathDB" id="ToxoDB:EMH_0018630"/>
<sequence>MQRKLREAPSGSVELREAAQRQDELLFKIEILTQRLSRHETQALQKLNELQLAIARDPRLKAMWGDQSD</sequence>
<proteinExistence type="predicted"/>
<reference evidence="2" key="2">
    <citation type="submission" date="2013-10" db="EMBL/GenBank/DDBJ databases">
        <authorList>
            <person name="Aslett M."/>
        </authorList>
    </citation>
    <scope>NUCLEOTIDE SEQUENCE [LARGE SCALE GENOMIC DNA]</scope>
    <source>
        <strain evidence="2">Houghton</strain>
    </source>
</reference>
<feature type="domain" description="Dynein regulatory complex subunit 7 C-terminal" evidence="1">
    <location>
        <begin position="16"/>
        <end position="64"/>
    </location>
</feature>
<dbReference type="AlphaFoldDB" id="U6KCW3"/>
<dbReference type="Pfam" id="PF24671">
    <property type="entry name" value="DRC7_C"/>
    <property type="match status" value="1"/>
</dbReference>
<evidence type="ECO:0000313" key="3">
    <source>
        <dbReference type="Proteomes" id="UP000030744"/>
    </source>
</evidence>
<accession>U6KCW3</accession>